<evidence type="ECO:0000313" key="2">
    <source>
        <dbReference type="EMBL" id="MFC3230484.1"/>
    </source>
</evidence>
<organism evidence="2 3">
    <name type="scientific">Marinibaculum pumilum</name>
    <dbReference type="NCBI Taxonomy" id="1766165"/>
    <lineage>
        <taxon>Bacteria</taxon>
        <taxon>Pseudomonadati</taxon>
        <taxon>Pseudomonadota</taxon>
        <taxon>Alphaproteobacteria</taxon>
        <taxon>Rhodospirillales</taxon>
        <taxon>Rhodospirillaceae</taxon>
        <taxon>Marinibaculum</taxon>
    </lineage>
</organism>
<gene>
    <name evidence="2" type="ORF">ACFOGJ_24765</name>
</gene>
<dbReference type="EMBL" id="JBHRTR010000046">
    <property type="protein sequence ID" value="MFC3230484.1"/>
    <property type="molecule type" value="Genomic_DNA"/>
</dbReference>
<name>A0ABV7L7U6_9PROT</name>
<proteinExistence type="predicted"/>
<evidence type="ECO:0000256" key="1">
    <source>
        <dbReference type="SAM" id="MobiDB-lite"/>
    </source>
</evidence>
<protein>
    <submittedName>
        <fullName evidence="2">Uncharacterized protein</fullName>
    </submittedName>
</protein>
<reference evidence="3" key="1">
    <citation type="journal article" date="2019" name="Int. J. Syst. Evol. Microbiol.">
        <title>The Global Catalogue of Microorganisms (GCM) 10K type strain sequencing project: providing services to taxonomists for standard genome sequencing and annotation.</title>
        <authorList>
            <consortium name="The Broad Institute Genomics Platform"/>
            <consortium name="The Broad Institute Genome Sequencing Center for Infectious Disease"/>
            <person name="Wu L."/>
            <person name="Ma J."/>
        </authorList>
    </citation>
    <scope>NUCLEOTIDE SEQUENCE [LARGE SCALE GENOMIC DNA]</scope>
    <source>
        <strain evidence="3">KCTC 42964</strain>
    </source>
</reference>
<keyword evidence="3" id="KW-1185">Reference proteome</keyword>
<evidence type="ECO:0000313" key="3">
    <source>
        <dbReference type="Proteomes" id="UP001595528"/>
    </source>
</evidence>
<dbReference type="RefSeq" id="WP_379905696.1">
    <property type="nucleotide sequence ID" value="NZ_JBHRTR010000046.1"/>
</dbReference>
<sequence>MASNDNAKTFSLLEQPCALRRQDESKEHRRTGTAYDLDLADSDYDAAQRATRRPPGARQEEKRERSRHPASGAEGKKGAGGKDGGGEAAGQQRRKG</sequence>
<comment type="caution">
    <text evidence="2">The sequence shown here is derived from an EMBL/GenBank/DDBJ whole genome shotgun (WGS) entry which is preliminary data.</text>
</comment>
<accession>A0ABV7L7U6</accession>
<feature type="region of interest" description="Disordered" evidence="1">
    <location>
        <begin position="1"/>
        <end position="96"/>
    </location>
</feature>
<dbReference type="Proteomes" id="UP001595528">
    <property type="component" value="Unassembled WGS sequence"/>
</dbReference>